<dbReference type="InterPro" id="IPR051795">
    <property type="entry name" value="Glycosyl_Hydrlase_43"/>
</dbReference>
<dbReference type="InterPro" id="IPR013320">
    <property type="entry name" value="ConA-like_dom_sf"/>
</dbReference>
<dbReference type="Pfam" id="PF17851">
    <property type="entry name" value="GH43_C2"/>
    <property type="match status" value="1"/>
</dbReference>
<evidence type="ECO:0000256" key="3">
    <source>
        <dbReference type="ARBA" id="ARBA00023295"/>
    </source>
</evidence>
<reference evidence="7 8" key="1">
    <citation type="submission" date="2022-11" db="EMBL/GenBank/DDBJ databases">
        <title>Deinococcus ZS9-10, Low Temperature and Draught-tolerating, UV-resistant Bacteria from Continental Antarctica.</title>
        <authorList>
            <person name="Cheng L."/>
        </authorList>
    </citation>
    <scope>NUCLEOTIDE SEQUENCE [LARGE SCALE GENOMIC DNA]</scope>
    <source>
        <strain evidence="7 8">ZS9-10</strain>
    </source>
</reference>
<keyword evidence="3 4" id="KW-0326">Glycosidase</keyword>
<evidence type="ECO:0000256" key="1">
    <source>
        <dbReference type="ARBA" id="ARBA00009865"/>
    </source>
</evidence>
<dbReference type="InterPro" id="IPR006710">
    <property type="entry name" value="Glyco_hydro_43"/>
</dbReference>
<keyword evidence="8" id="KW-1185">Reference proteome</keyword>
<dbReference type="SUPFAM" id="SSF75005">
    <property type="entry name" value="Arabinanase/levansucrase/invertase"/>
    <property type="match status" value="1"/>
</dbReference>
<dbReference type="CDD" id="cd09000">
    <property type="entry name" value="GH43_SXA-like"/>
    <property type="match status" value="1"/>
</dbReference>
<accession>A0ABU4DX85</accession>
<proteinExistence type="inferred from homology"/>
<organism evidence="7 8">
    <name type="scientific">Deinococcus arenicola</name>
    <dbReference type="NCBI Taxonomy" id="2994950"/>
    <lineage>
        <taxon>Bacteria</taxon>
        <taxon>Thermotogati</taxon>
        <taxon>Deinococcota</taxon>
        <taxon>Deinococci</taxon>
        <taxon>Deinococcales</taxon>
        <taxon>Deinococcaceae</taxon>
        <taxon>Deinococcus</taxon>
    </lineage>
</organism>
<feature type="domain" description="Beta-xylosidase C-terminal Concanavalin A-like" evidence="6">
    <location>
        <begin position="353"/>
        <end position="550"/>
    </location>
</feature>
<protein>
    <submittedName>
        <fullName evidence="7">Glycoside hydrolase family 43 protein</fullName>
    </submittedName>
</protein>
<keyword evidence="2 4" id="KW-0378">Hydrolase</keyword>
<evidence type="ECO:0000256" key="2">
    <source>
        <dbReference type="ARBA" id="ARBA00022801"/>
    </source>
</evidence>
<evidence type="ECO:0000256" key="5">
    <source>
        <dbReference type="SAM" id="MobiDB-lite"/>
    </source>
</evidence>
<evidence type="ECO:0000313" key="7">
    <source>
        <dbReference type="EMBL" id="MDV6376294.1"/>
    </source>
</evidence>
<dbReference type="RefSeq" id="WP_317641649.1">
    <property type="nucleotide sequence ID" value="NZ_JAPMIV010000055.1"/>
</dbReference>
<dbReference type="Pfam" id="PF04616">
    <property type="entry name" value="Glyco_hydro_43"/>
    <property type="match status" value="1"/>
</dbReference>
<dbReference type="GO" id="GO:0016787">
    <property type="term" value="F:hydrolase activity"/>
    <property type="evidence" value="ECO:0007669"/>
    <property type="project" value="UniProtKB-KW"/>
</dbReference>
<comment type="similarity">
    <text evidence="1 4">Belongs to the glycosyl hydrolase 43 family.</text>
</comment>
<dbReference type="Gene3D" id="2.115.10.20">
    <property type="entry name" value="Glycosyl hydrolase domain, family 43"/>
    <property type="match status" value="1"/>
</dbReference>
<name>A0ABU4DX85_9DEIO</name>
<feature type="region of interest" description="Disordered" evidence="5">
    <location>
        <begin position="1"/>
        <end position="24"/>
    </location>
</feature>
<dbReference type="Gene3D" id="2.60.120.200">
    <property type="match status" value="1"/>
</dbReference>
<dbReference type="PANTHER" id="PTHR42812:SF12">
    <property type="entry name" value="BETA-XYLOSIDASE-RELATED"/>
    <property type="match status" value="1"/>
</dbReference>
<evidence type="ECO:0000256" key="4">
    <source>
        <dbReference type="RuleBase" id="RU361187"/>
    </source>
</evidence>
<dbReference type="Proteomes" id="UP001276150">
    <property type="component" value="Unassembled WGS sequence"/>
</dbReference>
<dbReference type="PANTHER" id="PTHR42812">
    <property type="entry name" value="BETA-XYLOSIDASE"/>
    <property type="match status" value="1"/>
</dbReference>
<dbReference type="SUPFAM" id="SSF49899">
    <property type="entry name" value="Concanavalin A-like lectins/glucanases"/>
    <property type="match status" value="1"/>
</dbReference>
<sequence>MTKQLEQPSQHQTHASQTVTVTNPVLRGFNPDPSILRVGEDYYLATSTFQWYPGVAIYHSRDLANWRPVAQPASRTSMLDMRGNADSGGVWAPALSHDGERFHLIYTDVKSWGSTEVFKDSHNYLTTAENIEGPWSEPIYMNSSGFDPSLFHDTDGSTTVDEGGDGRKWFVNMRWDHRQGRNKFSGIVLQEYSPKEKRLIGPREIIFEGTELGVTEAPHLFRKDGWYYLLTAEGGTSWQHAVTLARSRNLHGPYEVHPNNPILTAVDAPDLPIQKSGHSSFTNTPDGQWVIAYLCGRPLTEQGECPLGRETALQSLVWGEDGWPRLTSGGHHPQLHAELPALPPHPWPVIPARDDFDGAELRSEWMTLRAPADLMGVELTGNSLKLTGHESLNSKHQLALVGRRLQSLDATFRTTVSFDPEDFQQMAGVCAYYDSRNWVYLRLSRDEQQGRTLAILQSENGDYRELLPEEVPVGDGNPVHLGIVYQSGQFWFEYSVDGENWQQIGDKLSAGLLSDEHCGGLSFTGTFLALTCQDLSGRKLPAEFHWAEYTEQ</sequence>
<dbReference type="InterPro" id="IPR023296">
    <property type="entry name" value="Glyco_hydro_beta-prop_sf"/>
</dbReference>
<evidence type="ECO:0000313" key="8">
    <source>
        <dbReference type="Proteomes" id="UP001276150"/>
    </source>
</evidence>
<comment type="caution">
    <text evidence="7">The sequence shown here is derived from an EMBL/GenBank/DDBJ whole genome shotgun (WGS) entry which is preliminary data.</text>
</comment>
<dbReference type="InterPro" id="IPR041542">
    <property type="entry name" value="GH43_C2"/>
</dbReference>
<evidence type="ECO:0000259" key="6">
    <source>
        <dbReference type="Pfam" id="PF17851"/>
    </source>
</evidence>
<dbReference type="EMBL" id="JAPMIV010000055">
    <property type="protein sequence ID" value="MDV6376294.1"/>
    <property type="molecule type" value="Genomic_DNA"/>
</dbReference>
<gene>
    <name evidence="7" type="ORF">ORD21_16995</name>
</gene>
<feature type="compositionally biased region" description="Polar residues" evidence="5">
    <location>
        <begin position="1"/>
        <end position="23"/>
    </location>
</feature>